<feature type="region of interest" description="Disordered" evidence="2">
    <location>
        <begin position="109"/>
        <end position="130"/>
    </location>
</feature>
<sequence length="157" mass="17444">MDKKSSKPSGAHFRGKKEENQGGSYIAISKQFTVSRTAVRCIIAKYKETNSLRNKPGLGHKRKVSRTLERNIVTDVSKEPWTFAKMIVANLASSVVDVSRNTAVTALHRGGLQGHRPRRTPSQKKGTGLQPQEHSWEHHCFVGCSRIGKSFCSLCLL</sequence>
<dbReference type="Gene3D" id="1.10.10.10">
    <property type="entry name" value="Winged helix-like DNA-binding domain superfamily/Winged helix DNA-binding domain"/>
    <property type="match status" value="1"/>
</dbReference>
<protein>
    <recommendedName>
        <fullName evidence="3">Paired domain-containing protein</fullName>
    </recommendedName>
</protein>
<evidence type="ECO:0000313" key="5">
    <source>
        <dbReference type="Proteomes" id="UP000261580"/>
    </source>
</evidence>
<dbReference type="Ensembl" id="ENSNBRT00000017214.1">
    <property type="protein sequence ID" value="ENSNBRP00000016764.1"/>
    <property type="gene ID" value="ENSNBRG00000012947.1"/>
</dbReference>
<dbReference type="AlphaFoldDB" id="A0A3Q4MQF2"/>
<dbReference type="InterPro" id="IPR001523">
    <property type="entry name" value="Paired_dom"/>
</dbReference>
<feature type="domain" description="Paired" evidence="3">
    <location>
        <begin position="21"/>
        <end position="101"/>
    </location>
</feature>
<proteinExistence type="predicted"/>
<reference evidence="4" key="2">
    <citation type="submission" date="2025-09" db="UniProtKB">
        <authorList>
            <consortium name="Ensembl"/>
        </authorList>
    </citation>
    <scope>IDENTIFICATION</scope>
</reference>
<dbReference type="SUPFAM" id="SSF46689">
    <property type="entry name" value="Homeodomain-like"/>
    <property type="match status" value="1"/>
</dbReference>
<dbReference type="OMA" id="RIGKSFC"/>
<evidence type="ECO:0000259" key="3">
    <source>
        <dbReference type="Pfam" id="PF00292"/>
    </source>
</evidence>
<dbReference type="Proteomes" id="UP000261580">
    <property type="component" value="Unassembled WGS sequence"/>
</dbReference>
<dbReference type="InterPro" id="IPR009057">
    <property type="entry name" value="Homeodomain-like_sf"/>
</dbReference>
<reference evidence="4" key="1">
    <citation type="submission" date="2025-08" db="UniProtKB">
        <authorList>
            <consortium name="Ensembl"/>
        </authorList>
    </citation>
    <scope>IDENTIFICATION</scope>
</reference>
<evidence type="ECO:0000256" key="1">
    <source>
        <dbReference type="ARBA" id="ARBA00022724"/>
    </source>
</evidence>
<evidence type="ECO:0000313" key="4">
    <source>
        <dbReference type="Ensembl" id="ENSNBRP00000016764.1"/>
    </source>
</evidence>
<dbReference type="GeneTree" id="ENSGT00940000177593"/>
<name>A0A3Q4MQF2_NEOBR</name>
<dbReference type="InterPro" id="IPR036388">
    <property type="entry name" value="WH-like_DNA-bd_sf"/>
</dbReference>
<dbReference type="GO" id="GO:0006355">
    <property type="term" value="P:regulation of DNA-templated transcription"/>
    <property type="evidence" value="ECO:0007669"/>
    <property type="project" value="InterPro"/>
</dbReference>
<evidence type="ECO:0000256" key="2">
    <source>
        <dbReference type="SAM" id="MobiDB-lite"/>
    </source>
</evidence>
<accession>A0A3Q4MQF2</accession>
<organism evidence="4 5">
    <name type="scientific">Neolamprologus brichardi</name>
    <name type="common">Fairy cichlid</name>
    <name type="synonym">Lamprologus brichardi</name>
    <dbReference type="NCBI Taxonomy" id="32507"/>
    <lineage>
        <taxon>Eukaryota</taxon>
        <taxon>Metazoa</taxon>
        <taxon>Chordata</taxon>
        <taxon>Craniata</taxon>
        <taxon>Vertebrata</taxon>
        <taxon>Euteleostomi</taxon>
        <taxon>Actinopterygii</taxon>
        <taxon>Neopterygii</taxon>
        <taxon>Teleostei</taxon>
        <taxon>Neoteleostei</taxon>
        <taxon>Acanthomorphata</taxon>
        <taxon>Ovalentaria</taxon>
        <taxon>Cichlomorphae</taxon>
        <taxon>Cichliformes</taxon>
        <taxon>Cichlidae</taxon>
        <taxon>African cichlids</taxon>
        <taxon>Pseudocrenilabrinae</taxon>
        <taxon>Lamprologini</taxon>
        <taxon>Neolamprologus</taxon>
    </lineage>
</organism>
<keyword evidence="1" id="KW-0563">Paired box</keyword>
<dbReference type="Pfam" id="PF00292">
    <property type="entry name" value="PAX"/>
    <property type="match status" value="1"/>
</dbReference>
<dbReference type="GO" id="GO:0003677">
    <property type="term" value="F:DNA binding"/>
    <property type="evidence" value="ECO:0007669"/>
    <property type="project" value="InterPro"/>
</dbReference>
<keyword evidence="5" id="KW-1185">Reference proteome</keyword>